<dbReference type="SUPFAM" id="SSF141130">
    <property type="entry name" value="Acetamidase/Formamidase-like"/>
    <property type="match status" value="1"/>
</dbReference>
<dbReference type="PANTHER" id="PTHR31891">
    <property type="entry name" value="FORMAMIDASE C869.04-RELATED"/>
    <property type="match status" value="1"/>
</dbReference>
<dbReference type="GO" id="GO:0016811">
    <property type="term" value="F:hydrolase activity, acting on carbon-nitrogen (but not peptide) bonds, in linear amides"/>
    <property type="evidence" value="ECO:0007669"/>
    <property type="project" value="InterPro"/>
</dbReference>
<dbReference type="EMBL" id="DF236982">
    <property type="protein sequence ID" value="GAQ79555.1"/>
    <property type="molecule type" value="Genomic_DNA"/>
</dbReference>
<dbReference type="STRING" id="105231.A0A1Y1HLQ0"/>
<dbReference type="PROSITE" id="PS51257">
    <property type="entry name" value="PROKAR_LIPOPROTEIN"/>
    <property type="match status" value="1"/>
</dbReference>
<dbReference type="InterPro" id="IPR004304">
    <property type="entry name" value="FmdA_AmdA"/>
</dbReference>
<name>A0A1Y1HLQ0_KLENI</name>
<dbReference type="OrthoDB" id="506331at2759"/>
<keyword evidence="3" id="KW-1185">Reference proteome</keyword>
<evidence type="ECO:0000256" key="1">
    <source>
        <dbReference type="SAM" id="SignalP"/>
    </source>
</evidence>
<organism evidence="2 3">
    <name type="scientific">Klebsormidium nitens</name>
    <name type="common">Green alga</name>
    <name type="synonym">Ulothrix nitens</name>
    <dbReference type="NCBI Taxonomy" id="105231"/>
    <lineage>
        <taxon>Eukaryota</taxon>
        <taxon>Viridiplantae</taxon>
        <taxon>Streptophyta</taxon>
        <taxon>Klebsormidiophyceae</taxon>
        <taxon>Klebsormidiales</taxon>
        <taxon>Klebsormidiaceae</taxon>
        <taxon>Klebsormidium</taxon>
    </lineage>
</organism>
<evidence type="ECO:0000313" key="2">
    <source>
        <dbReference type="EMBL" id="GAQ79555.1"/>
    </source>
</evidence>
<gene>
    <name evidence="2" type="ORF">KFL_000330020</name>
</gene>
<keyword evidence="1" id="KW-0732">Signal</keyword>
<dbReference type="Pfam" id="PF03069">
    <property type="entry name" value="FmdA_AmdA"/>
    <property type="match status" value="1"/>
</dbReference>
<reference evidence="2 3" key="1">
    <citation type="journal article" date="2014" name="Nat. Commun.">
        <title>Klebsormidium flaccidum genome reveals primary factors for plant terrestrial adaptation.</title>
        <authorList>
            <person name="Hori K."/>
            <person name="Maruyama F."/>
            <person name="Fujisawa T."/>
            <person name="Togashi T."/>
            <person name="Yamamoto N."/>
            <person name="Seo M."/>
            <person name="Sato S."/>
            <person name="Yamada T."/>
            <person name="Mori H."/>
            <person name="Tajima N."/>
            <person name="Moriyama T."/>
            <person name="Ikeuchi M."/>
            <person name="Watanabe M."/>
            <person name="Wada H."/>
            <person name="Kobayashi K."/>
            <person name="Saito M."/>
            <person name="Masuda T."/>
            <person name="Sasaki-Sekimoto Y."/>
            <person name="Mashiguchi K."/>
            <person name="Awai K."/>
            <person name="Shimojima M."/>
            <person name="Masuda S."/>
            <person name="Iwai M."/>
            <person name="Nobusawa T."/>
            <person name="Narise T."/>
            <person name="Kondo S."/>
            <person name="Saito H."/>
            <person name="Sato R."/>
            <person name="Murakawa M."/>
            <person name="Ihara Y."/>
            <person name="Oshima-Yamada Y."/>
            <person name="Ohtaka K."/>
            <person name="Satoh M."/>
            <person name="Sonobe K."/>
            <person name="Ishii M."/>
            <person name="Ohtani R."/>
            <person name="Kanamori-Sato M."/>
            <person name="Honoki R."/>
            <person name="Miyazaki D."/>
            <person name="Mochizuki H."/>
            <person name="Umetsu J."/>
            <person name="Higashi K."/>
            <person name="Shibata D."/>
            <person name="Kamiya Y."/>
            <person name="Sato N."/>
            <person name="Nakamura Y."/>
            <person name="Tabata S."/>
            <person name="Ida S."/>
            <person name="Kurokawa K."/>
            <person name="Ohta H."/>
        </authorList>
    </citation>
    <scope>NUCLEOTIDE SEQUENCE [LARGE SCALE GENOMIC DNA]</scope>
    <source>
        <strain evidence="2 3">NIES-2285</strain>
    </source>
</reference>
<accession>A0A1Y1HLQ0</accession>
<evidence type="ECO:0000313" key="3">
    <source>
        <dbReference type="Proteomes" id="UP000054558"/>
    </source>
</evidence>
<dbReference type="Gene3D" id="2.60.120.580">
    <property type="entry name" value="Acetamidase/Formamidase-like domains"/>
    <property type="match status" value="2"/>
</dbReference>
<dbReference type="PANTHER" id="PTHR31891:SF1">
    <property type="entry name" value="FORMAMIDASE C869.04-RELATED"/>
    <property type="match status" value="1"/>
</dbReference>
<sequence length="517" mass="54507">MARISFLGAALAVLLACSIAPPAAALLDSIQVPDPTCGAPSTTYVQANSKTVKRGIINPEFPSVAHIVSGDTITMECLTGGITNDYAKMIKGDVGAEELMAWPSNATASTKPLPILPGGAGHIITGPLSVCGALPGDVLKIEILSLSPRKNPLTGKAYGINSQNGPYIPLNVKNADGTNVSTTSSSIIYEVDFDEYGGWGQPIYGFFPPSLIPPDNGTVVTSATVPHKTNIGVKSSATATGFDPVEYPPGFQSTLNQSTDIQYMDASFNWRIPLRPFLGTIGVTPANAANYINGAPNGTLGASTTAPSRFGGNMDNWRVGTGSTLYVQVEVPEAKFFFGDCHAAQGDAEISGTAIEASLTAVYRISVLPQATLPNALKNLTFPIVETKDHIDIQGFALNNYLDELAVPSQIAQFGRSNDKALANAYQNTRNFLVKGFGMQEREALSLISTGVDFGIAQCVDSNWGVHGLIPKSIFSSKSAAGGGLFSGPASRKLKGQDQEEEPMDLVSILRRFEAKK</sequence>
<dbReference type="Proteomes" id="UP000054558">
    <property type="component" value="Unassembled WGS sequence"/>
</dbReference>
<dbReference type="AlphaFoldDB" id="A0A1Y1HLQ0"/>
<feature type="chain" id="PRO_5012259825" evidence="1">
    <location>
        <begin position="26"/>
        <end position="517"/>
    </location>
</feature>
<protein>
    <submittedName>
        <fullName evidence="2">Acetamidase/formamidase</fullName>
    </submittedName>
</protein>
<dbReference type="Gene3D" id="3.10.28.20">
    <property type="entry name" value="Acetamidase/Formamidase-like domains"/>
    <property type="match status" value="1"/>
</dbReference>
<feature type="signal peptide" evidence="1">
    <location>
        <begin position="1"/>
        <end position="25"/>
    </location>
</feature>
<proteinExistence type="predicted"/>